<dbReference type="OrthoDB" id="9808272at2"/>
<evidence type="ECO:0000313" key="4">
    <source>
        <dbReference type="EMBL" id="QEL15445.1"/>
    </source>
</evidence>
<evidence type="ECO:0000256" key="1">
    <source>
        <dbReference type="ARBA" id="ARBA00006611"/>
    </source>
</evidence>
<feature type="domain" description="Bacterial type II secretion system protein E" evidence="3">
    <location>
        <begin position="196"/>
        <end position="210"/>
    </location>
</feature>
<keyword evidence="5" id="KW-1185">Reference proteome</keyword>
<dbReference type="PANTHER" id="PTHR30486">
    <property type="entry name" value="TWITCHING MOTILITY PROTEIN PILT"/>
    <property type="match status" value="1"/>
</dbReference>
<evidence type="ECO:0000259" key="3">
    <source>
        <dbReference type="PROSITE" id="PS00662"/>
    </source>
</evidence>
<comment type="similarity">
    <text evidence="1">Belongs to the GSP E family.</text>
</comment>
<dbReference type="GO" id="GO:0016887">
    <property type="term" value="F:ATP hydrolysis activity"/>
    <property type="evidence" value="ECO:0007669"/>
    <property type="project" value="InterPro"/>
</dbReference>
<dbReference type="EMBL" id="CP042425">
    <property type="protein sequence ID" value="QEL15445.1"/>
    <property type="molecule type" value="Genomic_DNA"/>
</dbReference>
<evidence type="ECO:0000313" key="5">
    <source>
        <dbReference type="Proteomes" id="UP000324974"/>
    </source>
</evidence>
<dbReference type="PROSITE" id="PS00662">
    <property type="entry name" value="T2SP_E"/>
    <property type="match status" value="1"/>
</dbReference>
<dbReference type="CDD" id="cd01131">
    <property type="entry name" value="PilT"/>
    <property type="match status" value="1"/>
</dbReference>
<sequence length="396" mass="44346">MATVAMEKLLSTVIQLKASDLHISVGQPPVIRAGGRLRKLDAKILDPDDTTGLMKSITPDRCQQELQQKGGTDFAIEYVDGYRFRVAVFKQRGTIGMVMRRIPSQFLTFEQLKMPEAIRSLIVRPRGLLLVTGPTGSGKTTSLASMINFINDNYDRHIITLEDPIEYFHKHKKCTVNQREIGVDVPEFKEGLRRALRMDPDVILVGEMRDLETIHAAIEAAETGHVVFGTLHTSGAASTINRIIDVFPKEQQDQIRTQLSTALMGVLSQALLPKKPDGVIAAYEMMVVSPAIQNLVRENKVYRIDSAIQTGRKHGMFLLDESLFSLWKEQLVEKEEALLKAAKPAELAAKIAAYERGLLDEEDDDEDEDEDDSDVEDDDDDDDDGRSKPKKAPYKR</sequence>
<proteinExistence type="inferred from homology"/>
<dbReference type="RefSeq" id="WP_149110262.1">
    <property type="nucleotide sequence ID" value="NZ_CP042425.1"/>
</dbReference>
<dbReference type="InterPro" id="IPR027417">
    <property type="entry name" value="P-loop_NTPase"/>
</dbReference>
<dbReference type="AlphaFoldDB" id="A0A5C1AA51"/>
<feature type="region of interest" description="Disordered" evidence="2">
    <location>
        <begin position="356"/>
        <end position="396"/>
    </location>
</feature>
<dbReference type="Pfam" id="PF00437">
    <property type="entry name" value="T2SSE"/>
    <property type="match status" value="1"/>
</dbReference>
<organism evidence="4 5">
    <name type="scientific">Limnoglobus roseus</name>
    <dbReference type="NCBI Taxonomy" id="2598579"/>
    <lineage>
        <taxon>Bacteria</taxon>
        <taxon>Pseudomonadati</taxon>
        <taxon>Planctomycetota</taxon>
        <taxon>Planctomycetia</taxon>
        <taxon>Gemmatales</taxon>
        <taxon>Gemmataceae</taxon>
        <taxon>Limnoglobus</taxon>
    </lineage>
</organism>
<dbReference type="NCBIfam" id="TIGR01420">
    <property type="entry name" value="pilT_fam"/>
    <property type="match status" value="1"/>
</dbReference>
<gene>
    <name evidence="4" type="ORF">PX52LOC_02364</name>
</gene>
<dbReference type="Gene3D" id="3.40.50.300">
    <property type="entry name" value="P-loop containing nucleotide triphosphate hydrolases"/>
    <property type="match status" value="1"/>
</dbReference>
<name>A0A5C1AA51_9BACT</name>
<dbReference type="KEGG" id="lrs:PX52LOC_02364"/>
<dbReference type="SMART" id="SM00382">
    <property type="entry name" value="AAA"/>
    <property type="match status" value="1"/>
</dbReference>
<dbReference type="InterPro" id="IPR003593">
    <property type="entry name" value="AAA+_ATPase"/>
</dbReference>
<protein>
    <submittedName>
        <fullName evidence="4">Type IV pili twitching motility protein PilT</fullName>
    </submittedName>
</protein>
<dbReference type="PANTHER" id="PTHR30486:SF16">
    <property type="entry name" value="TWITCHING MOTILITY PROTEIN PILT"/>
    <property type="match status" value="1"/>
</dbReference>
<dbReference type="InterPro" id="IPR050921">
    <property type="entry name" value="T4SS_GSP_E_ATPase"/>
</dbReference>
<reference evidence="5" key="1">
    <citation type="submission" date="2019-08" db="EMBL/GenBank/DDBJ databases">
        <title>Limnoglobus roseus gen. nov., sp. nov., a novel freshwater planctomycete with a giant genome from the family Gemmataceae.</title>
        <authorList>
            <person name="Kulichevskaya I.S."/>
            <person name="Naumoff D.G."/>
            <person name="Miroshnikov K."/>
            <person name="Ivanova A."/>
            <person name="Philippov D.A."/>
            <person name="Hakobyan A."/>
            <person name="Rijpstra I.C."/>
            <person name="Sinninghe Damste J.S."/>
            <person name="Liesack W."/>
            <person name="Dedysh S.N."/>
        </authorList>
    </citation>
    <scope>NUCLEOTIDE SEQUENCE [LARGE SCALE GENOMIC DNA]</scope>
    <source>
        <strain evidence="5">PX52</strain>
    </source>
</reference>
<dbReference type="GO" id="GO:0005524">
    <property type="term" value="F:ATP binding"/>
    <property type="evidence" value="ECO:0007669"/>
    <property type="project" value="InterPro"/>
</dbReference>
<dbReference type="Gene3D" id="3.30.450.90">
    <property type="match status" value="1"/>
</dbReference>
<dbReference type="SUPFAM" id="SSF52540">
    <property type="entry name" value="P-loop containing nucleoside triphosphate hydrolases"/>
    <property type="match status" value="1"/>
</dbReference>
<evidence type="ECO:0000256" key="2">
    <source>
        <dbReference type="SAM" id="MobiDB-lite"/>
    </source>
</evidence>
<accession>A0A5C1AA51</accession>
<dbReference type="InterPro" id="IPR001482">
    <property type="entry name" value="T2SS/T4SS_dom"/>
</dbReference>
<dbReference type="Proteomes" id="UP000324974">
    <property type="component" value="Chromosome"/>
</dbReference>
<dbReference type="InterPro" id="IPR006321">
    <property type="entry name" value="PilT/PilU"/>
</dbReference>
<feature type="compositionally biased region" description="Acidic residues" evidence="2">
    <location>
        <begin position="360"/>
        <end position="384"/>
    </location>
</feature>